<evidence type="ECO:0000313" key="4">
    <source>
        <dbReference type="Proteomes" id="UP000000343"/>
    </source>
</evidence>
<evidence type="ECO:0000256" key="2">
    <source>
        <dbReference type="SAM" id="SignalP"/>
    </source>
</evidence>
<dbReference type="EMBL" id="CP002480">
    <property type="protein sequence ID" value="ADW67341.1"/>
    <property type="molecule type" value="Genomic_DNA"/>
</dbReference>
<proteinExistence type="predicted"/>
<dbReference type="eggNOG" id="ENOG502ZQJ7">
    <property type="taxonomic scope" value="Bacteria"/>
</dbReference>
<dbReference type="RefSeq" id="WP_013578669.1">
    <property type="nucleotide sequence ID" value="NC_015064.1"/>
</dbReference>
<keyword evidence="2" id="KW-0732">Signal</keyword>
<name>E8WW35_GRATM</name>
<keyword evidence="4" id="KW-1185">Reference proteome</keyword>
<reference evidence="4" key="1">
    <citation type="submission" date="2011-01" db="EMBL/GenBank/DDBJ databases">
        <title>Complete sequence of chromosome of Acidobacterium sp. MP5ACTX9.</title>
        <authorList>
            <consortium name="US DOE Joint Genome Institute"/>
            <person name="Lucas S."/>
            <person name="Copeland A."/>
            <person name="Lapidus A."/>
            <person name="Cheng J.-F."/>
            <person name="Goodwin L."/>
            <person name="Pitluck S."/>
            <person name="Teshima H."/>
            <person name="Detter J.C."/>
            <person name="Han C."/>
            <person name="Tapia R."/>
            <person name="Land M."/>
            <person name="Hauser L."/>
            <person name="Kyrpides N."/>
            <person name="Ivanova N."/>
            <person name="Ovchinnikova G."/>
            <person name="Pagani I."/>
            <person name="Rawat S.R."/>
            <person name="Mannisto M."/>
            <person name="Haggblom M.M."/>
            <person name="Woyke T."/>
        </authorList>
    </citation>
    <scope>NUCLEOTIDE SEQUENCE [LARGE SCALE GENOMIC DNA]</scope>
    <source>
        <strain evidence="4">MP5ACTX9</strain>
    </source>
</reference>
<feature type="signal peptide" evidence="2">
    <location>
        <begin position="1"/>
        <end position="21"/>
    </location>
</feature>
<feature type="compositionally biased region" description="Basic and acidic residues" evidence="1">
    <location>
        <begin position="66"/>
        <end position="77"/>
    </location>
</feature>
<dbReference type="PaxDb" id="1198114-AciX9_0267"/>
<feature type="chain" id="PRO_5003234095" evidence="2">
    <location>
        <begin position="22"/>
        <end position="85"/>
    </location>
</feature>
<feature type="compositionally biased region" description="Basic and acidic residues" evidence="1">
    <location>
        <begin position="33"/>
        <end position="56"/>
    </location>
</feature>
<evidence type="ECO:0000256" key="1">
    <source>
        <dbReference type="SAM" id="MobiDB-lite"/>
    </source>
</evidence>
<dbReference type="HOGENOM" id="CLU_2508068_0_0_0"/>
<gene>
    <name evidence="3" type="ordered locus">AciX9_0267</name>
</gene>
<dbReference type="KEGG" id="acm:AciX9_0267"/>
<dbReference type="Proteomes" id="UP000000343">
    <property type="component" value="Chromosome"/>
</dbReference>
<accession>E8WW35</accession>
<protein>
    <submittedName>
        <fullName evidence="3">Surface exclusion protein PrgA</fullName>
    </submittedName>
</protein>
<feature type="region of interest" description="Disordered" evidence="1">
    <location>
        <begin position="21"/>
        <end position="85"/>
    </location>
</feature>
<dbReference type="AlphaFoldDB" id="E8WW35"/>
<dbReference type="STRING" id="1198114.AciX9_0267"/>
<evidence type="ECO:0000313" key="3">
    <source>
        <dbReference type="EMBL" id="ADW67341.1"/>
    </source>
</evidence>
<organism evidence="4">
    <name type="scientific">Granulicella tundricola (strain ATCC BAA-1859 / DSM 23138 / MP5ACTX9)</name>
    <dbReference type="NCBI Taxonomy" id="1198114"/>
    <lineage>
        <taxon>Bacteria</taxon>
        <taxon>Pseudomonadati</taxon>
        <taxon>Acidobacteriota</taxon>
        <taxon>Terriglobia</taxon>
        <taxon>Terriglobales</taxon>
        <taxon>Acidobacteriaceae</taxon>
        <taxon>Granulicella</taxon>
    </lineage>
</organism>
<sequence length="85" mass="9169">MKLHATATALLFASLALTGLAQTPVPSNTQDTKITKSDLKQQEKANKSQAKADKAQRKALNTKQQKKADKAQDKANREAAPLSPQ</sequence>